<evidence type="ECO:0000313" key="2">
    <source>
        <dbReference type="EMBL" id="SDB04233.1"/>
    </source>
</evidence>
<keyword evidence="3" id="KW-1185">Reference proteome</keyword>
<organism evidence="2 3">
    <name type="scientific">Streptococcus henryi</name>
    <dbReference type="NCBI Taxonomy" id="439219"/>
    <lineage>
        <taxon>Bacteria</taxon>
        <taxon>Bacillati</taxon>
        <taxon>Bacillota</taxon>
        <taxon>Bacilli</taxon>
        <taxon>Lactobacillales</taxon>
        <taxon>Streptococcaceae</taxon>
        <taxon>Streptococcus</taxon>
    </lineage>
</organism>
<dbReference type="EMBL" id="FMXP01000003">
    <property type="protein sequence ID" value="SDB04233.1"/>
    <property type="molecule type" value="Genomic_DNA"/>
</dbReference>
<dbReference type="GO" id="GO:0030153">
    <property type="term" value="P:bacteriocin immunity"/>
    <property type="evidence" value="ECO:0007669"/>
    <property type="project" value="UniProtKB-KW"/>
</dbReference>
<dbReference type="STRING" id="439219.SAMN02910293_00202"/>
<evidence type="ECO:0000313" key="3">
    <source>
        <dbReference type="Proteomes" id="UP000182508"/>
    </source>
</evidence>
<protein>
    <submittedName>
        <fullName evidence="2">Enterocin A Immunity</fullName>
    </submittedName>
</protein>
<gene>
    <name evidence="2" type="ORF">SAMN02910293_00202</name>
</gene>
<dbReference type="Pfam" id="PF08951">
    <property type="entry name" value="EntA_Immun"/>
    <property type="match status" value="1"/>
</dbReference>
<proteinExistence type="predicted"/>
<reference evidence="2 3" key="1">
    <citation type="submission" date="2016-10" db="EMBL/GenBank/DDBJ databases">
        <authorList>
            <person name="de Groot N.N."/>
        </authorList>
    </citation>
    <scope>NUCLEOTIDE SEQUENCE [LARGE SCALE GENOMIC DNA]</scope>
    <source>
        <strain evidence="2 3">A-4</strain>
    </source>
</reference>
<dbReference type="AlphaFoldDB" id="A0A1G6A849"/>
<dbReference type="InterPro" id="IPR023130">
    <property type="entry name" value="Ta0600-like_sf"/>
</dbReference>
<keyword evidence="1" id="KW-0079">Bacteriocin immunity</keyword>
<dbReference type="Proteomes" id="UP000182508">
    <property type="component" value="Unassembled WGS sequence"/>
</dbReference>
<dbReference type="RefSeq" id="WP_018165005.1">
    <property type="nucleotide sequence ID" value="NZ_FMXP01000003.1"/>
</dbReference>
<evidence type="ECO:0000256" key="1">
    <source>
        <dbReference type="ARBA" id="ARBA00023025"/>
    </source>
</evidence>
<sequence length="115" mass="13478">MTEEIETIKKHIHQLYNSLMKKENKNSALLDICDVLLRCYQIVDQEKYPERLINRLVNYIYVLGHDNHIGFYDDDAVSLRYLANVGKRAGINGVYRANITDKSQFYGLFDDIPKH</sequence>
<dbReference type="SUPFAM" id="SSF109797">
    <property type="entry name" value="Bacteriocin immunity protein-like"/>
    <property type="match status" value="1"/>
</dbReference>
<accession>A0A1G6A849</accession>
<dbReference type="InterPro" id="IPR015046">
    <property type="entry name" value="LciA_Immunity-like"/>
</dbReference>
<dbReference type="Gene3D" id="1.20.1440.50">
    <property type="entry name" value="Ta0600-like"/>
    <property type="match status" value="1"/>
</dbReference>
<name>A0A1G6A849_9STRE</name>
<dbReference type="eggNOG" id="ENOG50338N6">
    <property type="taxonomic scope" value="Bacteria"/>
</dbReference>